<organism evidence="1 2">
    <name type="scientific">Enterococcus wangshanyuanii</name>
    <dbReference type="NCBI Taxonomy" id="2005703"/>
    <lineage>
        <taxon>Bacteria</taxon>
        <taxon>Bacillati</taxon>
        <taxon>Bacillota</taxon>
        <taxon>Bacilli</taxon>
        <taxon>Lactobacillales</taxon>
        <taxon>Enterococcaceae</taxon>
        <taxon>Enterococcus</taxon>
    </lineage>
</organism>
<accession>A0ABQ1PV48</accession>
<evidence type="ECO:0000313" key="1">
    <source>
        <dbReference type="EMBL" id="GGD04368.1"/>
    </source>
</evidence>
<proteinExistence type="predicted"/>
<evidence type="ECO:0000313" key="2">
    <source>
        <dbReference type="Proteomes" id="UP000630615"/>
    </source>
</evidence>
<dbReference type="Proteomes" id="UP000630615">
    <property type="component" value="Unassembled WGS sequence"/>
</dbReference>
<reference evidence="2" key="1">
    <citation type="journal article" date="2019" name="Int. J. Syst. Evol. Microbiol.">
        <title>The Global Catalogue of Microorganisms (GCM) 10K type strain sequencing project: providing services to taxonomists for standard genome sequencing and annotation.</title>
        <authorList>
            <consortium name="The Broad Institute Genomics Platform"/>
            <consortium name="The Broad Institute Genome Sequencing Center for Infectious Disease"/>
            <person name="Wu L."/>
            <person name="Ma J."/>
        </authorList>
    </citation>
    <scope>NUCLEOTIDE SEQUENCE [LARGE SCALE GENOMIC DNA]</scope>
    <source>
        <strain evidence="2">CGMCC 1.15942</strain>
    </source>
</reference>
<sequence length="62" mass="7523">MDHELREELEQWETQFHEHTENLEMDLKEIEDFADQDILDSLTDSQKQLLKKNLVHFIKQVA</sequence>
<dbReference type="EMBL" id="BMKI01000018">
    <property type="protein sequence ID" value="GGD04368.1"/>
    <property type="molecule type" value="Genomic_DNA"/>
</dbReference>
<comment type="caution">
    <text evidence="1">The sequence shown here is derived from an EMBL/GenBank/DDBJ whole genome shotgun (WGS) entry which is preliminary data.</text>
</comment>
<protein>
    <submittedName>
        <fullName evidence="1">Uncharacterized protein</fullName>
    </submittedName>
</protein>
<keyword evidence="2" id="KW-1185">Reference proteome</keyword>
<name>A0ABQ1PV48_9ENTE</name>
<gene>
    <name evidence="1" type="ORF">GCM10011573_37380</name>
</gene>
<dbReference type="RefSeq" id="WP_088271796.1">
    <property type="nucleotide sequence ID" value="NZ_BMKI01000018.1"/>
</dbReference>